<dbReference type="InterPro" id="IPR001182">
    <property type="entry name" value="FtsW/RodA"/>
</dbReference>
<evidence type="ECO:0000256" key="4">
    <source>
        <dbReference type="ARBA" id="ARBA00022989"/>
    </source>
</evidence>
<dbReference type="Pfam" id="PF01098">
    <property type="entry name" value="FTSW_RODA_SPOVE"/>
    <property type="match status" value="1"/>
</dbReference>
<feature type="transmembrane region" description="Helical" evidence="6">
    <location>
        <begin position="25"/>
        <end position="46"/>
    </location>
</feature>
<feature type="transmembrane region" description="Helical" evidence="6">
    <location>
        <begin position="86"/>
        <end position="108"/>
    </location>
</feature>
<evidence type="ECO:0000256" key="3">
    <source>
        <dbReference type="ARBA" id="ARBA00022960"/>
    </source>
</evidence>
<feature type="transmembrane region" description="Helical" evidence="6">
    <location>
        <begin position="197"/>
        <end position="214"/>
    </location>
</feature>
<feature type="transmembrane region" description="Helical" evidence="6">
    <location>
        <begin position="381"/>
        <end position="401"/>
    </location>
</feature>
<feature type="transmembrane region" description="Helical" evidence="6">
    <location>
        <begin position="344"/>
        <end position="361"/>
    </location>
</feature>
<protein>
    <submittedName>
        <fullName evidence="7">Cell cycle protein, FtsW/RodA/SpoVE family</fullName>
    </submittedName>
</protein>
<keyword evidence="2 6" id="KW-0812">Transmembrane</keyword>
<dbReference type="STRING" id="87541.AWM71_00710"/>
<dbReference type="GO" id="GO:0051301">
    <property type="term" value="P:cell division"/>
    <property type="evidence" value="ECO:0007669"/>
    <property type="project" value="InterPro"/>
</dbReference>
<comment type="subcellular location">
    <subcellularLocation>
        <location evidence="1">Membrane</location>
        <topology evidence="1">Multi-pass membrane protein</topology>
    </subcellularLocation>
</comment>
<reference evidence="7 8" key="1">
    <citation type="submission" date="2016-01" db="EMBL/GenBank/DDBJ databases">
        <authorList>
            <person name="Oliw E.H."/>
        </authorList>
    </citation>
    <scope>NUCLEOTIDE SEQUENCE [LARGE SCALE GENOMIC DNA]</scope>
    <source>
        <strain evidence="7 8">KA00635</strain>
    </source>
</reference>
<accession>A0A133XZF4</accession>
<keyword evidence="4 6" id="KW-1133">Transmembrane helix</keyword>
<feature type="transmembrane region" description="Helical" evidence="6">
    <location>
        <begin position="314"/>
        <end position="337"/>
    </location>
</feature>
<name>A0A133XZF4_9LACT</name>
<feature type="transmembrane region" description="Helical" evidence="6">
    <location>
        <begin position="58"/>
        <end position="79"/>
    </location>
</feature>
<dbReference type="AlphaFoldDB" id="A0A133XZF4"/>
<dbReference type="GO" id="GO:0015648">
    <property type="term" value="F:lipid-linked peptidoglycan transporter activity"/>
    <property type="evidence" value="ECO:0007669"/>
    <property type="project" value="TreeGrafter"/>
</dbReference>
<dbReference type="Proteomes" id="UP000070422">
    <property type="component" value="Unassembled WGS sequence"/>
</dbReference>
<dbReference type="PROSITE" id="PS00428">
    <property type="entry name" value="FTSW_RODA_SPOVE"/>
    <property type="match status" value="1"/>
</dbReference>
<keyword evidence="5 6" id="KW-0472">Membrane</keyword>
<gene>
    <name evidence="7" type="ORF">HMPREF3187_00855</name>
</gene>
<feature type="transmembrane region" description="Helical" evidence="6">
    <location>
        <begin position="219"/>
        <end position="239"/>
    </location>
</feature>
<dbReference type="EMBL" id="LSCQ01000043">
    <property type="protein sequence ID" value="KXB36346.1"/>
    <property type="molecule type" value="Genomic_DNA"/>
</dbReference>
<dbReference type="GO" id="GO:0008360">
    <property type="term" value="P:regulation of cell shape"/>
    <property type="evidence" value="ECO:0007669"/>
    <property type="project" value="UniProtKB-KW"/>
</dbReference>
<keyword evidence="3" id="KW-0133">Cell shape</keyword>
<feature type="transmembrane region" description="Helical" evidence="6">
    <location>
        <begin position="174"/>
        <end position="191"/>
    </location>
</feature>
<evidence type="ECO:0000256" key="5">
    <source>
        <dbReference type="ARBA" id="ARBA00023136"/>
    </source>
</evidence>
<dbReference type="GO" id="GO:0032153">
    <property type="term" value="C:cell division site"/>
    <property type="evidence" value="ECO:0007669"/>
    <property type="project" value="TreeGrafter"/>
</dbReference>
<comment type="caution">
    <text evidence="7">The sequence shown here is derived from an EMBL/GenBank/DDBJ whole genome shotgun (WGS) entry which is preliminary data.</text>
</comment>
<dbReference type="PANTHER" id="PTHR30474">
    <property type="entry name" value="CELL CYCLE PROTEIN"/>
    <property type="match status" value="1"/>
</dbReference>
<dbReference type="PATRIC" id="fig|87541.4.peg.847"/>
<sequence length="436" mass="50223">MQKEEGISMERSRKQRLKQVEQPRMINRTILAMIICLMGMSLVTIFSTTYLQFDGGRIFPTIMQFIWYIVGFIGMSVVMQLDRKTIYHFAPVLYGIGIVLLVLVLFLYDRQQYVMFGAKSWFTIGPLSFQPSELMKFFYILMIGRLISEYTQRSQRMDYEHLPVKEQIRWDLKFIGRMIGWTIVPAGLILIQNDFGTTLVFMMIFVGMVFVSGINWRIIVPVALTLSLIFLILLFLVVYNRDLLYHLGFQDYQFARIDSWLAPFENTRRDSYQLSQSIKAIGSGGMFGKGFGNFEVYVPVRESDMIFTTVGENFGFLGASLLVFFYFILMFQMIAVAYESYDSFYIAGTAGIVSMLVFHIVENIGMSTGLLPLTGIPLPFLSQGGSALMTTMLCMGFILSIQYNQKRSEQEIQSQWLNRMIRKMSGGATIDHFVWH</sequence>
<evidence type="ECO:0000256" key="2">
    <source>
        <dbReference type="ARBA" id="ARBA00022692"/>
    </source>
</evidence>
<dbReference type="InterPro" id="IPR018365">
    <property type="entry name" value="Cell_cycle_FtsW-rel_CS"/>
</dbReference>
<proteinExistence type="predicted"/>
<dbReference type="PANTHER" id="PTHR30474:SF1">
    <property type="entry name" value="PEPTIDOGLYCAN GLYCOSYLTRANSFERASE MRDB"/>
    <property type="match status" value="1"/>
</dbReference>
<dbReference type="GO" id="GO:0005886">
    <property type="term" value="C:plasma membrane"/>
    <property type="evidence" value="ECO:0007669"/>
    <property type="project" value="TreeGrafter"/>
</dbReference>
<evidence type="ECO:0000313" key="8">
    <source>
        <dbReference type="Proteomes" id="UP000070422"/>
    </source>
</evidence>
<organism evidence="7 8">
    <name type="scientific">Aerococcus christensenii</name>
    <dbReference type="NCBI Taxonomy" id="87541"/>
    <lineage>
        <taxon>Bacteria</taxon>
        <taxon>Bacillati</taxon>
        <taxon>Bacillota</taxon>
        <taxon>Bacilli</taxon>
        <taxon>Lactobacillales</taxon>
        <taxon>Aerococcaceae</taxon>
        <taxon>Aerococcus</taxon>
    </lineage>
</organism>
<evidence type="ECO:0000256" key="6">
    <source>
        <dbReference type="SAM" id="Phobius"/>
    </source>
</evidence>
<feature type="transmembrane region" description="Helical" evidence="6">
    <location>
        <begin position="128"/>
        <end position="147"/>
    </location>
</feature>
<evidence type="ECO:0000313" key="7">
    <source>
        <dbReference type="EMBL" id="KXB36346.1"/>
    </source>
</evidence>
<evidence type="ECO:0000256" key="1">
    <source>
        <dbReference type="ARBA" id="ARBA00004141"/>
    </source>
</evidence>